<evidence type="ECO:0000256" key="5">
    <source>
        <dbReference type="ARBA" id="ARBA00023136"/>
    </source>
</evidence>
<dbReference type="InterPro" id="IPR050638">
    <property type="entry name" value="AA-Vitamin_Transporters"/>
</dbReference>
<dbReference type="PANTHER" id="PTHR32322:SF18">
    <property type="entry name" value="S-ADENOSYLMETHIONINE_S-ADENOSYLHOMOCYSTEINE TRANSPORTER"/>
    <property type="match status" value="1"/>
</dbReference>
<dbReference type="Pfam" id="PF00892">
    <property type="entry name" value="EamA"/>
    <property type="match status" value="2"/>
</dbReference>
<evidence type="ECO:0000313" key="8">
    <source>
        <dbReference type="EMBL" id="QHL89168.1"/>
    </source>
</evidence>
<keyword evidence="4 6" id="KW-1133">Transmembrane helix</keyword>
<dbReference type="GO" id="GO:0005886">
    <property type="term" value="C:plasma membrane"/>
    <property type="evidence" value="ECO:0007669"/>
    <property type="project" value="UniProtKB-SubCell"/>
</dbReference>
<feature type="transmembrane region" description="Helical" evidence="6">
    <location>
        <begin position="153"/>
        <end position="172"/>
    </location>
</feature>
<evidence type="ECO:0000256" key="2">
    <source>
        <dbReference type="ARBA" id="ARBA00022475"/>
    </source>
</evidence>
<evidence type="ECO:0000256" key="1">
    <source>
        <dbReference type="ARBA" id="ARBA00004651"/>
    </source>
</evidence>
<evidence type="ECO:0000256" key="3">
    <source>
        <dbReference type="ARBA" id="ARBA00022692"/>
    </source>
</evidence>
<feature type="transmembrane region" description="Helical" evidence="6">
    <location>
        <begin position="96"/>
        <end position="117"/>
    </location>
</feature>
<feature type="transmembrane region" description="Helical" evidence="6">
    <location>
        <begin position="124"/>
        <end position="141"/>
    </location>
</feature>
<dbReference type="SUPFAM" id="SSF103481">
    <property type="entry name" value="Multidrug resistance efflux transporter EmrE"/>
    <property type="match status" value="2"/>
</dbReference>
<organism evidence="8 9">
    <name type="scientific">Nibribacter ruber</name>
    <dbReference type="NCBI Taxonomy" id="2698458"/>
    <lineage>
        <taxon>Bacteria</taxon>
        <taxon>Pseudomonadati</taxon>
        <taxon>Bacteroidota</taxon>
        <taxon>Cytophagia</taxon>
        <taxon>Cytophagales</taxon>
        <taxon>Hymenobacteraceae</taxon>
        <taxon>Nibribacter</taxon>
    </lineage>
</organism>
<dbReference type="RefSeq" id="WP_160694262.1">
    <property type="nucleotide sequence ID" value="NZ_CP047897.1"/>
</dbReference>
<dbReference type="Proteomes" id="UP000464214">
    <property type="component" value="Chromosome"/>
</dbReference>
<feature type="transmembrane region" description="Helical" evidence="6">
    <location>
        <begin position="214"/>
        <end position="234"/>
    </location>
</feature>
<dbReference type="KEGG" id="nib:GU926_17720"/>
<accession>A0A6P1P4B2</accession>
<keyword evidence="3 6" id="KW-0812">Transmembrane</keyword>
<feature type="domain" description="EamA" evidence="7">
    <location>
        <begin position="153"/>
        <end position="289"/>
    </location>
</feature>
<evidence type="ECO:0000256" key="4">
    <source>
        <dbReference type="ARBA" id="ARBA00022989"/>
    </source>
</evidence>
<evidence type="ECO:0000259" key="7">
    <source>
        <dbReference type="Pfam" id="PF00892"/>
    </source>
</evidence>
<dbReference type="InterPro" id="IPR037185">
    <property type="entry name" value="EmrE-like"/>
</dbReference>
<feature type="domain" description="EamA" evidence="7">
    <location>
        <begin position="11"/>
        <end position="140"/>
    </location>
</feature>
<name>A0A6P1P4B2_9BACT</name>
<evidence type="ECO:0000313" key="9">
    <source>
        <dbReference type="Proteomes" id="UP000464214"/>
    </source>
</evidence>
<keyword evidence="9" id="KW-1185">Reference proteome</keyword>
<dbReference type="EMBL" id="CP047897">
    <property type="protein sequence ID" value="QHL89168.1"/>
    <property type="molecule type" value="Genomic_DNA"/>
</dbReference>
<sequence length="299" mass="32718">MNQQLKVHGSLFLVALIYGANYSIAKEVMPAYVQPYGLILLRVSGAVLFFWAVSLLRTKEQIQGWADWRRVILCGFFGIALNQLTFFGGLNLTSPINASLIMTITPIVVLIMSAVLLREKVQKQRIGGILLACVGAFLLIYGKTDAKSQGNTLGDILILINATSYGIYLVLVKPLMQRYKAITVVSRVFLVGFLGVLPFGLPQLGTPDYAAFPVHVWAAIAFMIIGVTIMAYLLNAWALTYASPSLLGVYIYLQPVLAILIAVGLGKDVFTWQKAVFALMIFGGVYLVSRPARKRAVPA</sequence>
<feature type="transmembrane region" description="Helical" evidence="6">
    <location>
        <begin position="68"/>
        <end position="90"/>
    </location>
</feature>
<reference evidence="8 9" key="1">
    <citation type="submission" date="2020-01" db="EMBL/GenBank/DDBJ databases">
        <authorList>
            <person name="Kim M."/>
        </authorList>
    </citation>
    <scope>NUCLEOTIDE SEQUENCE [LARGE SCALE GENOMIC DNA]</scope>
    <source>
        <strain evidence="8 9">BT10</strain>
    </source>
</reference>
<feature type="transmembrane region" description="Helical" evidence="6">
    <location>
        <begin position="184"/>
        <end position="202"/>
    </location>
</feature>
<gene>
    <name evidence="8" type="ORF">GU926_17720</name>
</gene>
<protein>
    <submittedName>
        <fullName evidence="8">EamA family transporter</fullName>
    </submittedName>
</protein>
<comment type="subcellular location">
    <subcellularLocation>
        <location evidence="1">Cell membrane</location>
        <topology evidence="1">Multi-pass membrane protein</topology>
    </subcellularLocation>
</comment>
<dbReference type="AlphaFoldDB" id="A0A6P1P4B2"/>
<keyword evidence="5 6" id="KW-0472">Membrane</keyword>
<feature type="transmembrane region" description="Helical" evidence="6">
    <location>
        <begin position="246"/>
        <end position="265"/>
    </location>
</feature>
<dbReference type="PANTHER" id="PTHR32322">
    <property type="entry name" value="INNER MEMBRANE TRANSPORTER"/>
    <property type="match status" value="1"/>
</dbReference>
<feature type="transmembrane region" description="Helical" evidence="6">
    <location>
        <begin position="271"/>
        <end position="289"/>
    </location>
</feature>
<keyword evidence="2" id="KW-1003">Cell membrane</keyword>
<dbReference type="InterPro" id="IPR000620">
    <property type="entry name" value="EamA_dom"/>
</dbReference>
<evidence type="ECO:0000256" key="6">
    <source>
        <dbReference type="SAM" id="Phobius"/>
    </source>
</evidence>
<proteinExistence type="predicted"/>
<feature type="transmembrane region" description="Helical" evidence="6">
    <location>
        <begin position="35"/>
        <end position="56"/>
    </location>
</feature>